<dbReference type="InterPro" id="IPR020476">
    <property type="entry name" value="Nudix_hydrolase"/>
</dbReference>
<dbReference type="GO" id="GO:0016787">
    <property type="term" value="F:hydrolase activity"/>
    <property type="evidence" value="ECO:0007669"/>
    <property type="project" value="UniProtKB-KW"/>
</dbReference>
<comment type="similarity">
    <text evidence="2 4">Belongs to the Nudix hydrolase family.</text>
</comment>
<keyword evidence="3 4" id="KW-0378">Hydrolase</keyword>
<feature type="region of interest" description="Disordered" evidence="5">
    <location>
        <begin position="164"/>
        <end position="186"/>
    </location>
</feature>
<dbReference type="PANTHER" id="PTHR43046">
    <property type="entry name" value="GDP-MANNOSE MANNOSYL HYDROLASE"/>
    <property type="match status" value="1"/>
</dbReference>
<organism evidence="7 8">
    <name type="scientific">Propioniciclava coleopterorum</name>
    <dbReference type="NCBI Taxonomy" id="2714937"/>
    <lineage>
        <taxon>Bacteria</taxon>
        <taxon>Bacillati</taxon>
        <taxon>Actinomycetota</taxon>
        <taxon>Actinomycetes</taxon>
        <taxon>Propionibacteriales</taxon>
        <taxon>Propionibacteriaceae</taxon>
        <taxon>Propioniciclava</taxon>
    </lineage>
</organism>
<keyword evidence="8" id="KW-1185">Reference proteome</keyword>
<evidence type="ECO:0000256" key="3">
    <source>
        <dbReference type="ARBA" id="ARBA00022801"/>
    </source>
</evidence>
<dbReference type="KEGG" id="prv:G7070_09765"/>
<proteinExistence type="inferred from homology"/>
<dbReference type="PROSITE" id="PS00893">
    <property type="entry name" value="NUDIX_BOX"/>
    <property type="match status" value="1"/>
</dbReference>
<comment type="cofactor">
    <cofactor evidence="1">
        <name>Mg(2+)</name>
        <dbReference type="ChEBI" id="CHEBI:18420"/>
    </cofactor>
</comment>
<dbReference type="CDD" id="cd18879">
    <property type="entry name" value="NUDIX_Hydrolase"/>
    <property type="match status" value="1"/>
</dbReference>
<evidence type="ECO:0000259" key="6">
    <source>
        <dbReference type="PROSITE" id="PS51462"/>
    </source>
</evidence>
<evidence type="ECO:0000256" key="1">
    <source>
        <dbReference type="ARBA" id="ARBA00001946"/>
    </source>
</evidence>
<dbReference type="SUPFAM" id="SSF55811">
    <property type="entry name" value="Nudix"/>
    <property type="match status" value="1"/>
</dbReference>
<evidence type="ECO:0000313" key="7">
    <source>
        <dbReference type="EMBL" id="QIK72500.1"/>
    </source>
</evidence>
<dbReference type="PANTHER" id="PTHR43046:SF16">
    <property type="entry name" value="ADP-RIBOSE PYROPHOSPHATASE YJHB-RELATED"/>
    <property type="match status" value="1"/>
</dbReference>
<evidence type="ECO:0000256" key="2">
    <source>
        <dbReference type="ARBA" id="ARBA00005582"/>
    </source>
</evidence>
<sequence>MTTPEFVLALREKIGDHPLWLPGVKGIVLRAVGEPPDATAEVLLVQRRDNGRWTVPAGILEPGEEPADGIAREVFEETGVTAEPVRLVGVQALPPTVYPNGDRARYLDVIVALDPRSGEAHVHDDESIDVAWRAVDDLADVPPLHRRAIEWALSQDPRFAPTGAADPAGWFVHDGRPTRPPASGAR</sequence>
<dbReference type="InterPro" id="IPR015797">
    <property type="entry name" value="NUDIX_hydrolase-like_dom_sf"/>
</dbReference>
<dbReference type="Pfam" id="PF00293">
    <property type="entry name" value="NUDIX"/>
    <property type="match status" value="1"/>
</dbReference>
<evidence type="ECO:0000256" key="5">
    <source>
        <dbReference type="SAM" id="MobiDB-lite"/>
    </source>
</evidence>
<name>A0A6G7Y6T3_9ACTN</name>
<accession>A0A6G7Y6T3</accession>
<evidence type="ECO:0000313" key="8">
    <source>
        <dbReference type="Proteomes" id="UP000501058"/>
    </source>
</evidence>
<dbReference type="Proteomes" id="UP000501058">
    <property type="component" value="Chromosome"/>
</dbReference>
<feature type="domain" description="Nudix hydrolase" evidence="6">
    <location>
        <begin position="19"/>
        <end position="159"/>
    </location>
</feature>
<dbReference type="RefSeq" id="WP_166233574.1">
    <property type="nucleotide sequence ID" value="NZ_CP049865.1"/>
</dbReference>
<reference evidence="7 8" key="1">
    <citation type="submission" date="2020-03" db="EMBL/GenBank/DDBJ databases">
        <title>Propioniciclava sp. nov., isolated from Hydrophilus acuminatus.</title>
        <authorList>
            <person name="Hyun D.-W."/>
            <person name="Bae J.-W."/>
        </authorList>
    </citation>
    <scope>NUCLEOTIDE SEQUENCE [LARGE SCALE GENOMIC DNA]</scope>
    <source>
        <strain evidence="7 8">HDW11</strain>
    </source>
</reference>
<dbReference type="PRINTS" id="PR00502">
    <property type="entry name" value="NUDIXFAMILY"/>
</dbReference>
<gene>
    <name evidence="7" type="ORF">G7070_09765</name>
</gene>
<dbReference type="PROSITE" id="PS51462">
    <property type="entry name" value="NUDIX"/>
    <property type="match status" value="1"/>
</dbReference>
<dbReference type="AlphaFoldDB" id="A0A6G7Y6T3"/>
<dbReference type="Gene3D" id="3.90.79.10">
    <property type="entry name" value="Nucleoside Triphosphate Pyrophosphohydrolase"/>
    <property type="match status" value="1"/>
</dbReference>
<protein>
    <submittedName>
        <fullName evidence="7">NUDIX domain-containing protein</fullName>
    </submittedName>
</protein>
<dbReference type="InterPro" id="IPR000086">
    <property type="entry name" value="NUDIX_hydrolase_dom"/>
</dbReference>
<evidence type="ECO:0000256" key="4">
    <source>
        <dbReference type="RuleBase" id="RU003476"/>
    </source>
</evidence>
<dbReference type="EMBL" id="CP049865">
    <property type="protein sequence ID" value="QIK72500.1"/>
    <property type="molecule type" value="Genomic_DNA"/>
</dbReference>
<dbReference type="InterPro" id="IPR020084">
    <property type="entry name" value="NUDIX_hydrolase_CS"/>
</dbReference>